<evidence type="ECO:0000313" key="4">
    <source>
        <dbReference type="Proteomes" id="UP001143480"/>
    </source>
</evidence>
<name>A0A9W6KVN5_9ACTN</name>
<dbReference type="RefSeq" id="WP_271190229.1">
    <property type="nucleotide sequence ID" value="NZ_BSFP01000122.1"/>
</dbReference>
<proteinExistence type="predicted"/>
<keyword evidence="2" id="KW-0472">Membrane</keyword>
<organism evidence="3 4">
    <name type="scientific">Dactylosporangium matsuzakiense</name>
    <dbReference type="NCBI Taxonomy" id="53360"/>
    <lineage>
        <taxon>Bacteria</taxon>
        <taxon>Bacillati</taxon>
        <taxon>Actinomycetota</taxon>
        <taxon>Actinomycetes</taxon>
        <taxon>Micromonosporales</taxon>
        <taxon>Micromonosporaceae</taxon>
        <taxon>Dactylosporangium</taxon>
    </lineage>
</organism>
<sequence length="551" mass="59117">MITRLEPELLEHLTHHDTHTATTAAQLDDDLARAVRQTAVIRRIFYGAVLAVALYGSATGAVTAFALPWWIAISGVIALELGGMAFLTNADVRRRLGEQATASRILGAAIAATAATFNLVTHTERLLGAFFALMSLLGFVSWWLDVENKRRDRLRARGMLPAPPPHYHLLSHWLRHPLLTAQARRLAETHPRLGRNGSLEAAHIVRRRRRRNAALEAALHTRIRAAVGRRMADIAALTYDMDEVARRVRADADYDGLTALLTSELTATRILHTRADASPRPALGMSPPPGSLAAHTTTAGKAPSATAQPDAHKTIPNPRQPRRIGAAGNTTLTPRRPAQPIPAATPSPPAATLETPGTRVRITVVGAPAVLDTAGQPLPGLRAKSLEVLVYLVLHRHGATIDDILRDIWPDTDTVKAGQRLSTCLANLRSAVRSVLASRDSTTATGLDHHGETTPSEPVVNTGSRYHLNPTAVTVDWWQLLDAHDTDPTPATLAAVQAARAHLAEPLTSRWLQTGIRRPATASTQPAEPSTPETGAPPPADGPGSLPDQPG</sequence>
<accession>A0A9W6KVN5</accession>
<evidence type="ECO:0000256" key="1">
    <source>
        <dbReference type="SAM" id="MobiDB-lite"/>
    </source>
</evidence>
<evidence type="ECO:0008006" key="5">
    <source>
        <dbReference type="Google" id="ProtNLM"/>
    </source>
</evidence>
<reference evidence="3" key="1">
    <citation type="journal article" date="2014" name="Int. J. Syst. Evol. Microbiol.">
        <title>Complete genome sequence of Corynebacterium casei LMG S-19264T (=DSM 44701T), isolated from a smear-ripened cheese.</title>
        <authorList>
            <consortium name="US DOE Joint Genome Institute (JGI-PGF)"/>
            <person name="Walter F."/>
            <person name="Albersmeier A."/>
            <person name="Kalinowski J."/>
            <person name="Ruckert C."/>
        </authorList>
    </citation>
    <scope>NUCLEOTIDE SEQUENCE</scope>
    <source>
        <strain evidence="3">VKM Ac-1321</strain>
    </source>
</reference>
<feature type="transmembrane region" description="Helical" evidence="2">
    <location>
        <begin position="44"/>
        <end position="63"/>
    </location>
</feature>
<dbReference type="InterPro" id="IPR051677">
    <property type="entry name" value="AfsR-DnrI-RedD_regulator"/>
</dbReference>
<dbReference type="Proteomes" id="UP001143480">
    <property type="component" value="Unassembled WGS sequence"/>
</dbReference>
<dbReference type="Gene3D" id="1.10.10.10">
    <property type="entry name" value="Winged helix-like DNA-binding domain superfamily/Winged helix DNA-binding domain"/>
    <property type="match status" value="1"/>
</dbReference>
<evidence type="ECO:0000313" key="3">
    <source>
        <dbReference type="EMBL" id="GLL08025.1"/>
    </source>
</evidence>
<dbReference type="EMBL" id="BSFP01000122">
    <property type="protein sequence ID" value="GLL08025.1"/>
    <property type="molecule type" value="Genomic_DNA"/>
</dbReference>
<feature type="region of interest" description="Disordered" evidence="1">
    <location>
        <begin position="276"/>
        <end position="356"/>
    </location>
</feature>
<feature type="compositionally biased region" description="Pro residues" evidence="1">
    <location>
        <begin position="337"/>
        <end position="349"/>
    </location>
</feature>
<keyword evidence="2" id="KW-0812">Transmembrane</keyword>
<comment type="caution">
    <text evidence="3">The sequence shown here is derived from an EMBL/GenBank/DDBJ whole genome shotgun (WGS) entry which is preliminary data.</text>
</comment>
<dbReference type="InterPro" id="IPR036388">
    <property type="entry name" value="WH-like_DNA-bd_sf"/>
</dbReference>
<feature type="region of interest" description="Disordered" evidence="1">
    <location>
        <begin position="442"/>
        <end position="462"/>
    </location>
</feature>
<gene>
    <name evidence="3" type="ORF">GCM10017581_097850</name>
</gene>
<feature type="transmembrane region" description="Helical" evidence="2">
    <location>
        <begin position="126"/>
        <end position="144"/>
    </location>
</feature>
<feature type="transmembrane region" description="Helical" evidence="2">
    <location>
        <begin position="69"/>
        <end position="90"/>
    </location>
</feature>
<protein>
    <recommendedName>
        <fullName evidence="5">DNA-binding SARP family transcriptional activator</fullName>
    </recommendedName>
</protein>
<dbReference type="PANTHER" id="PTHR35807">
    <property type="entry name" value="TRANSCRIPTIONAL REGULATOR REDD-RELATED"/>
    <property type="match status" value="1"/>
</dbReference>
<keyword evidence="2" id="KW-1133">Transmembrane helix</keyword>
<reference evidence="3" key="2">
    <citation type="submission" date="2023-01" db="EMBL/GenBank/DDBJ databases">
        <authorList>
            <person name="Sun Q."/>
            <person name="Evtushenko L."/>
        </authorList>
    </citation>
    <scope>NUCLEOTIDE SEQUENCE</scope>
    <source>
        <strain evidence="3">VKM Ac-1321</strain>
    </source>
</reference>
<keyword evidence="4" id="KW-1185">Reference proteome</keyword>
<dbReference type="AlphaFoldDB" id="A0A9W6KVN5"/>
<evidence type="ECO:0000256" key="2">
    <source>
        <dbReference type="SAM" id="Phobius"/>
    </source>
</evidence>
<feature type="compositionally biased region" description="Polar residues" evidence="1">
    <location>
        <begin position="453"/>
        <end position="462"/>
    </location>
</feature>
<feature type="region of interest" description="Disordered" evidence="1">
    <location>
        <begin position="510"/>
        <end position="551"/>
    </location>
</feature>
<feature type="compositionally biased region" description="Polar residues" evidence="1">
    <location>
        <begin position="521"/>
        <end position="533"/>
    </location>
</feature>